<protein>
    <submittedName>
        <fullName evidence="2">Uncharacterized protein</fullName>
    </submittedName>
</protein>
<feature type="region of interest" description="Disordered" evidence="1">
    <location>
        <begin position="37"/>
        <end position="86"/>
    </location>
</feature>
<keyword evidence="3" id="KW-1185">Reference proteome</keyword>
<evidence type="ECO:0000256" key="1">
    <source>
        <dbReference type="SAM" id="MobiDB-lite"/>
    </source>
</evidence>
<accession>A0A9D4EQM1</accession>
<comment type="caution">
    <text evidence="2">The sequence shown here is derived from an EMBL/GenBank/DDBJ whole genome shotgun (WGS) entry which is preliminary data.</text>
</comment>
<dbReference type="AlphaFoldDB" id="A0A9D4EQM1"/>
<reference evidence="2" key="1">
    <citation type="journal article" date="2019" name="bioRxiv">
        <title>The Genome of the Zebra Mussel, Dreissena polymorpha: A Resource for Invasive Species Research.</title>
        <authorList>
            <person name="McCartney M.A."/>
            <person name="Auch B."/>
            <person name="Kono T."/>
            <person name="Mallez S."/>
            <person name="Zhang Y."/>
            <person name="Obille A."/>
            <person name="Becker A."/>
            <person name="Abrahante J.E."/>
            <person name="Garbe J."/>
            <person name="Badalamenti J.P."/>
            <person name="Herman A."/>
            <person name="Mangelson H."/>
            <person name="Liachko I."/>
            <person name="Sullivan S."/>
            <person name="Sone E.D."/>
            <person name="Koren S."/>
            <person name="Silverstein K.A.T."/>
            <person name="Beckman K.B."/>
            <person name="Gohl D.M."/>
        </authorList>
    </citation>
    <scope>NUCLEOTIDE SEQUENCE</scope>
    <source>
        <strain evidence="2">Duluth1</strain>
        <tissue evidence="2">Whole animal</tissue>
    </source>
</reference>
<evidence type="ECO:0000313" key="2">
    <source>
        <dbReference type="EMBL" id="KAH3783968.1"/>
    </source>
</evidence>
<gene>
    <name evidence="2" type="ORF">DPMN_161918</name>
</gene>
<reference evidence="2" key="2">
    <citation type="submission" date="2020-11" db="EMBL/GenBank/DDBJ databases">
        <authorList>
            <person name="McCartney M.A."/>
            <person name="Auch B."/>
            <person name="Kono T."/>
            <person name="Mallez S."/>
            <person name="Becker A."/>
            <person name="Gohl D.M."/>
            <person name="Silverstein K.A.T."/>
            <person name="Koren S."/>
            <person name="Bechman K.B."/>
            <person name="Herman A."/>
            <person name="Abrahante J.E."/>
            <person name="Garbe J."/>
        </authorList>
    </citation>
    <scope>NUCLEOTIDE SEQUENCE</scope>
    <source>
        <strain evidence="2">Duluth1</strain>
        <tissue evidence="2">Whole animal</tissue>
    </source>
</reference>
<dbReference type="Proteomes" id="UP000828390">
    <property type="component" value="Unassembled WGS sequence"/>
</dbReference>
<sequence length="111" mass="12630">MQPMKHFKDVRGNFGWARPMLWVIDRVVIRDVHDTDTSSYDDIDQVIGGSDDSDSDDEDDNTDRPSLPPNESHSHNVNSAGFHELERTETEVEELITHYALMIGIVLFSLS</sequence>
<name>A0A9D4EQM1_DREPO</name>
<dbReference type="EMBL" id="JAIWYP010000008">
    <property type="protein sequence ID" value="KAH3783968.1"/>
    <property type="molecule type" value="Genomic_DNA"/>
</dbReference>
<organism evidence="2 3">
    <name type="scientific">Dreissena polymorpha</name>
    <name type="common">Zebra mussel</name>
    <name type="synonym">Mytilus polymorpha</name>
    <dbReference type="NCBI Taxonomy" id="45954"/>
    <lineage>
        <taxon>Eukaryota</taxon>
        <taxon>Metazoa</taxon>
        <taxon>Spiralia</taxon>
        <taxon>Lophotrochozoa</taxon>
        <taxon>Mollusca</taxon>
        <taxon>Bivalvia</taxon>
        <taxon>Autobranchia</taxon>
        <taxon>Heteroconchia</taxon>
        <taxon>Euheterodonta</taxon>
        <taxon>Imparidentia</taxon>
        <taxon>Neoheterodontei</taxon>
        <taxon>Myida</taxon>
        <taxon>Dreissenoidea</taxon>
        <taxon>Dreissenidae</taxon>
        <taxon>Dreissena</taxon>
    </lineage>
</organism>
<evidence type="ECO:0000313" key="3">
    <source>
        <dbReference type="Proteomes" id="UP000828390"/>
    </source>
</evidence>
<proteinExistence type="predicted"/>
<feature type="compositionally biased region" description="Polar residues" evidence="1">
    <location>
        <begin position="69"/>
        <end position="79"/>
    </location>
</feature>
<feature type="compositionally biased region" description="Acidic residues" evidence="1">
    <location>
        <begin position="51"/>
        <end position="61"/>
    </location>
</feature>